<dbReference type="GO" id="GO:1902600">
    <property type="term" value="P:proton transmembrane transport"/>
    <property type="evidence" value="ECO:0007669"/>
    <property type="project" value="InterPro"/>
</dbReference>
<feature type="compositionally biased region" description="Polar residues" evidence="7">
    <location>
        <begin position="785"/>
        <end position="800"/>
    </location>
</feature>
<feature type="transmembrane region" description="Helical" evidence="8">
    <location>
        <begin position="315"/>
        <end position="332"/>
    </location>
</feature>
<evidence type="ECO:0000256" key="1">
    <source>
        <dbReference type="ARBA" id="ARBA00004141"/>
    </source>
</evidence>
<feature type="transmembrane region" description="Helical" evidence="8">
    <location>
        <begin position="222"/>
        <end position="246"/>
    </location>
</feature>
<feature type="region of interest" description="Disordered" evidence="7">
    <location>
        <begin position="768"/>
        <end position="806"/>
    </location>
</feature>
<dbReference type="OrthoDB" id="2687058at2759"/>
<dbReference type="STRING" id="741276.A0A2S5BIX8"/>
<feature type="transmembrane region" description="Helical" evidence="8">
    <location>
        <begin position="252"/>
        <end position="271"/>
    </location>
</feature>
<dbReference type="PANTHER" id="PTHR32468">
    <property type="entry name" value="CATION/H + ANTIPORTER"/>
    <property type="match status" value="1"/>
</dbReference>
<keyword evidence="6 8" id="KW-0472">Membrane</keyword>
<keyword evidence="11" id="KW-1185">Reference proteome</keyword>
<dbReference type="GO" id="GO:0015297">
    <property type="term" value="F:antiporter activity"/>
    <property type="evidence" value="ECO:0007669"/>
    <property type="project" value="InterPro"/>
</dbReference>
<dbReference type="AlphaFoldDB" id="A0A2S5BIX8"/>
<organism evidence="10 11">
    <name type="scientific">Rhodotorula taiwanensis</name>
    <dbReference type="NCBI Taxonomy" id="741276"/>
    <lineage>
        <taxon>Eukaryota</taxon>
        <taxon>Fungi</taxon>
        <taxon>Dikarya</taxon>
        <taxon>Basidiomycota</taxon>
        <taxon>Pucciniomycotina</taxon>
        <taxon>Microbotryomycetes</taxon>
        <taxon>Sporidiobolales</taxon>
        <taxon>Sporidiobolaceae</taxon>
        <taxon>Rhodotorula</taxon>
    </lineage>
</organism>
<name>A0A2S5BIX8_9BASI</name>
<dbReference type="Gene3D" id="1.20.1530.20">
    <property type="match status" value="1"/>
</dbReference>
<evidence type="ECO:0000313" key="11">
    <source>
        <dbReference type="Proteomes" id="UP000237144"/>
    </source>
</evidence>
<dbReference type="InterPro" id="IPR038770">
    <property type="entry name" value="Na+/solute_symporter_sf"/>
</dbReference>
<dbReference type="PANTHER" id="PTHR32468:SF0">
    <property type="entry name" value="K(+)_H(+) ANTIPORTER 1"/>
    <property type="match status" value="1"/>
</dbReference>
<gene>
    <name evidence="10" type="ORF">BMF94_0320</name>
</gene>
<dbReference type="InterPro" id="IPR050794">
    <property type="entry name" value="CPA2_transporter"/>
</dbReference>
<comment type="subcellular location">
    <subcellularLocation>
        <location evidence="1">Membrane</location>
        <topology evidence="1">Multi-pass membrane protein</topology>
    </subcellularLocation>
</comment>
<feature type="transmembrane region" description="Helical" evidence="8">
    <location>
        <begin position="150"/>
        <end position="170"/>
    </location>
</feature>
<feature type="transmembrane region" description="Helical" evidence="8">
    <location>
        <begin position="370"/>
        <end position="393"/>
    </location>
</feature>
<keyword evidence="4 8" id="KW-1133">Transmembrane helix</keyword>
<sequence length="988" mass="104971">MASATATSVAKVTATIVGAARATVTTTLPAAATAGAKPASIFDKGYGNPIAFSTSDPLVLFITQAFVIVALSRLLHLGLRYLRQPRVIAEIIAGILIGPTALGRVPGFTSNIFPSQSIPYLNLVANIGLTLFLFLVGLEVDFSLFRRNAKLSISISLIGMIVPFALGAAVSKGLYDRFIDSESGVKFGTFLLFIGTANAITAFPVLARILTDEGLLKNHVGVIVLSAGVGNDVVGWVLLALAIALVNSSTGLVVLYVILTAAGWTAILWFIGRPVLKYLSRKTRSGGEGGPSQTMTAFTLFLVLTSAWLTDRIGIHAIFGAFIVGLVVPKEIRGPLTEKIEDLVTILFLPLYFALSGLNTNLGLLSDGSIWGWTVCVTIVAFLSKFVSCGGVAKSFGMDWRESGAVGSLMGKFAFPCKGLVELIVLNIGLNARILNPQIFAMFVFMALVTTFATTPLTLTFYPAWYRVKTDRERRGLPGVPPPSDRADAGFGQEAVRSRFALVVEQFDHLPAVMSFLRLLVPVVGDVGSSNSSSKSAEHLADDHEKHPAASSGAAAAQIAFLRLVENTDRTSALLRAAESETALLRADTLAAVLKSFASGLGTNIKAFALSVASPDAYPQQVTEFVEMQDSQVAVVPWMLPAAVSGIERTTDAAGNVIRDESTPGGVAESWLPNPFEGLFTGARSISAHGAAEYATYARQVFAESPSDVIVFLERLQAETVMSGRAHLFLAFHGGSDDRFALSMVEQLVTAHPLLSATVVRITRAAEATEHDREGASDSEDGQVTKATTRESGVTQSDQPLFTLHRHGGANGGDTIYASTHGGNAGRGLQSETEDDVLWSRLTSFAVASDRIEYSSVSSVQPLRYALTRLGQLRKSLNPHNGVSQPKQMTPIFVFAGRGRRDAPSHNAELLALLKERNAALARSVIVSSEVRRALGDMASAYVLDGESGGGGDERILVLQKGGKRGRVPGKSLPIVEEDEAADKPKAA</sequence>
<evidence type="ECO:0000256" key="3">
    <source>
        <dbReference type="ARBA" id="ARBA00022692"/>
    </source>
</evidence>
<feature type="transmembrane region" description="Helical" evidence="8">
    <location>
        <begin position="87"/>
        <end position="105"/>
    </location>
</feature>
<evidence type="ECO:0000256" key="7">
    <source>
        <dbReference type="SAM" id="MobiDB-lite"/>
    </source>
</evidence>
<feature type="region of interest" description="Disordered" evidence="7">
    <location>
        <begin position="963"/>
        <end position="988"/>
    </location>
</feature>
<evidence type="ECO:0000256" key="8">
    <source>
        <dbReference type="SAM" id="Phobius"/>
    </source>
</evidence>
<dbReference type="Proteomes" id="UP000237144">
    <property type="component" value="Unassembled WGS sequence"/>
</dbReference>
<feature type="domain" description="Cation/H+ exchanger transmembrane" evidence="9">
    <location>
        <begin position="68"/>
        <end position="456"/>
    </location>
</feature>
<evidence type="ECO:0000313" key="10">
    <source>
        <dbReference type="EMBL" id="POY76728.1"/>
    </source>
</evidence>
<dbReference type="GO" id="GO:0016020">
    <property type="term" value="C:membrane"/>
    <property type="evidence" value="ECO:0007669"/>
    <property type="project" value="UniProtKB-SubCell"/>
</dbReference>
<accession>A0A2S5BIX8</accession>
<feature type="transmembrane region" description="Helical" evidence="8">
    <location>
        <begin position="58"/>
        <end position="75"/>
    </location>
</feature>
<proteinExistence type="predicted"/>
<evidence type="ECO:0000256" key="4">
    <source>
        <dbReference type="ARBA" id="ARBA00022989"/>
    </source>
</evidence>
<evidence type="ECO:0000256" key="2">
    <source>
        <dbReference type="ARBA" id="ARBA00022448"/>
    </source>
</evidence>
<evidence type="ECO:0000259" key="9">
    <source>
        <dbReference type="Pfam" id="PF00999"/>
    </source>
</evidence>
<evidence type="ECO:0000256" key="5">
    <source>
        <dbReference type="ARBA" id="ARBA00023065"/>
    </source>
</evidence>
<evidence type="ECO:0000256" key="6">
    <source>
        <dbReference type="ARBA" id="ARBA00023136"/>
    </source>
</evidence>
<feature type="transmembrane region" description="Helical" evidence="8">
    <location>
        <begin position="292"/>
        <end position="309"/>
    </location>
</feature>
<protein>
    <recommendedName>
        <fullName evidence="9">Cation/H+ exchanger transmembrane domain-containing protein</fullName>
    </recommendedName>
</protein>
<feature type="region of interest" description="Disordered" evidence="7">
    <location>
        <begin position="812"/>
        <end position="831"/>
    </location>
</feature>
<dbReference type="Pfam" id="PF00999">
    <property type="entry name" value="Na_H_Exchanger"/>
    <property type="match status" value="1"/>
</dbReference>
<feature type="transmembrane region" description="Helical" evidence="8">
    <location>
        <begin position="440"/>
        <end position="465"/>
    </location>
</feature>
<keyword evidence="3 8" id="KW-0812">Transmembrane</keyword>
<dbReference type="EMBL" id="PJQD01000002">
    <property type="protein sequence ID" value="POY76728.1"/>
    <property type="molecule type" value="Genomic_DNA"/>
</dbReference>
<dbReference type="InterPro" id="IPR006153">
    <property type="entry name" value="Cation/H_exchanger_TM"/>
</dbReference>
<reference evidence="10 11" key="1">
    <citation type="journal article" date="2018" name="Front. Microbiol.">
        <title>Prospects for Fungal Bioremediation of Acidic Radioactive Waste Sites: Characterization and Genome Sequence of Rhodotorula taiwanensis MD1149.</title>
        <authorList>
            <person name="Tkavc R."/>
            <person name="Matrosova V.Y."/>
            <person name="Grichenko O.E."/>
            <person name="Gostincar C."/>
            <person name="Volpe R.P."/>
            <person name="Klimenkova P."/>
            <person name="Gaidamakova E.K."/>
            <person name="Zhou C.E."/>
            <person name="Stewart B.J."/>
            <person name="Lyman M.G."/>
            <person name="Malfatti S.A."/>
            <person name="Rubinfeld B."/>
            <person name="Courtot M."/>
            <person name="Singh J."/>
            <person name="Dalgard C.L."/>
            <person name="Hamilton T."/>
            <person name="Frey K.G."/>
            <person name="Gunde-Cimerman N."/>
            <person name="Dugan L."/>
            <person name="Daly M.J."/>
        </authorList>
    </citation>
    <scope>NUCLEOTIDE SEQUENCE [LARGE SCALE GENOMIC DNA]</scope>
    <source>
        <strain evidence="10 11">MD1149</strain>
    </source>
</reference>
<comment type="caution">
    <text evidence="10">The sequence shown here is derived from an EMBL/GenBank/DDBJ whole genome shotgun (WGS) entry which is preliminary data.</text>
</comment>
<feature type="transmembrane region" description="Helical" evidence="8">
    <location>
        <begin position="190"/>
        <end position="210"/>
    </location>
</feature>
<keyword evidence="5" id="KW-0406">Ion transport</keyword>
<keyword evidence="2" id="KW-0813">Transport</keyword>
<feature type="transmembrane region" description="Helical" evidence="8">
    <location>
        <begin position="117"/>
        <end position="138"/>
    </location>
</feature>
<feature type="transmembrane region" description="Helical" evidence="8">
    <location>
        <begin position="344"/>
        <end position="364"/>
    </location>
</feature>